<dbReference type="Pfam" id="PF14529">
    <property type="entry name" value="Exo_endo_phos_2"/>
    <property type="match status" value="1"/>
</dbReference>
<dbReference type="EMBL" id="CAJNOC010002604">
    <property type="protein sequence ID" value="CAF0942296.1"/>
    <property type="molecule type" value="Genomic_DNA"/>
</dbReference>
<protein>
    <recommendedName>
        <fullName evidence="1">4Fe-4S ferredoxin-type domain-containing protein</fullName>
    </recommendedName>
</protein>
<dbReference type="PROSITE" id="PS51379">
    <property type="entry name" value="4FE4S_FER_2"/>
    <property type="match status" value="1"/>
</dbReference>
<dbReference type="AlphaFoldDB" id="A0A814CMC5"/>
<accession>A0A814CMC5</accession>
<dbReference type="SUPFAM" id="SSF56219">
    <property type="entry name" value="DNase I-like"/>
    <property type="match status" value="1"/>
</dbReference>
<dbReference type="InterPro" id="IPR005135">
    <property type="entry name" value="Endo/exonuclease/phosphatase"/>
</dbReference>
<dbReference type="OrthoDB" id="411871at2759"/>
<gene>
    <name evidence="2" type="ORF">OXX778_LOCUS13494</name>
</gene>
<dbReference type="Gene3D" id="4.10.60.10">
    <property type="entry name" value="Zinc finger, CCHC-type"/>
    <property type="match status" value="1"/>
</dbReference>
<proteinExistence type="predicted"/>
<organism evidence="2 3">
    <name type="scientific">Brachionus calyciflorus</name>
    <dbReference type="NCBI Taxonomy" id="104777"/>
    <lineage>
        <taxon>Eukaryota</taxon>
        <taxon>Metazoa</taxon>
        <taxon>Spiralia</taxon>
        <taxon>Gnathifera</taxon>
        <taxon>Rotifera</taxon>
        <taxon>Eurotatoria</taxon>
        <taxon>Monogononta</taxon>
        <taxon>Pseudotrocha</taxon>
        <taxon>Ploima</taxon>
        <taxon>Brachionidae</taxon>
        <taxon>Brachionus</taxon>
    </lineage>
</organism>
<dbReference type="InterPro" id="IPR017896">
    <property type="entry name" value="4Fe4S_Fe-S-bd"/>
</dbReference>
<sequence>MPSFQINQPMLPINMHSNHFAANNNYANQANPNNSIETSKNLYNQDNHQELNYDHQINQISTQSNKTFTLKFVSKKKFSDKFRDYYFLEDYIKTIKSNISLLTVYINKKDELIIKTDNQEHLTELKNWPTNAFDFGITEIVKTKKFYLALHNVDVRFDIESVNAKERLKKEYDIDNTLRMIKKSSGQKLELVKAVTSNEEKFNQMINAKKIKVGSCYIRVSPWKFGITPDQCFKCLEFGHNSVNCNNQEKCLRCSEIGHTHKKCKISDPEKFKCANCGEKHAACSKSCPELIKAVEQKKRKLDQKMIKNNEQFTRVYSNVSKASNDNTTFNQNSLVNIVKLIIDLFKNPSKATAAVNDDPTHILSLISQNLGQNLSNLIGSHMFRNLDQDDPNMINCQSIKNQIKITQIQNLISQYEVDILSLNETFLKTQDELTLKGLKLYREDRVVYNSRTKRSKRGGGVALGIRETIISNKIILSDLIDKNEEDEIVGVEIELENKEILAIFSYYLSPSSSLNSEFLVEANKKYKNLLIIGDLNCISQNWHCKYKNQNGRTLEQILEDQNLYVLNDDTPTYKRSENILDLTICSSNLLKFFSDFKVLNSQISDHNPTLTTFKKLNTKNERHKSSKIDWDKFRKLLNSEQELELNPLSKDSLEKAASTLTGRIQSCLSNSTIIFEYKRANRLFIPVPKAILDLIHTKRKMRKLFKKSQSADHKKTLNAISYKLSKEMKKFKATKIKNEFQELSNFNQGSSSHWKMLDKL</sequence>
<comment type="caution">
    <text evidence="2">The sequence shown here is derived from an EMBL/GenBank/DDBJ whole genome shotgun (WGS) entry which is preliminary data.</text>
</comment>
<dbReference type="InterPro" id="IPR001878">
    <property type="entry name" value="Znf_CCHC"/>
</dbReference>
<feature type="domain" description="4Fe-4S ferredoxin-type" evidence="1">
    <location>
        <begin position="262"/>
        <end position="300"/>
    </location>
</feature>
<dbReference type="GO" id="GO:0008270">
    <property type="term" value="F:zinc ion binding"/>
    <property type="evidence" value="ECO:0007669"/>
    <property type="project" value="InterPro"/>
</dbReference>
<reference evidence="2" key="1">
    <citation type="submission" date="2021-02" db="EMBL/GenBank/DDBJ databases">
        <authorList>
            <person name="Nowell W R."/>
        </authorList>
    </citation>
    <scope>NUCLEOTIDE SEQUENCE</scope>
    <source>
        <strain evidence="2">Ploen Becks lab</strain>
    </source>
</reference>
<evidence type="ECO:0000259" key="1">
    <source>
        <dbReference type="PROSITE" id="PS51379"/>
    </source>
</evidence>
<dbReference type="SMART" id="SM00343">
    <property type="entry name" value="ZnF_C2HC"/>
    <property type="match status" value="2"/>
</dbReference>
<dbReference type="PANTHER" id="PTHR33273">
    <property type="entry name" value="DOMAIN-CONTAINING PROTEIN, PUTATIVE-RELATED"/>
    <property type="match status" value="1"/>
</dbReference>
<dbReference type="GO" id="GO:0003824">
    <property type="term" value="F:catalytic activity"/>
    <property type="evidence" value="ECO:0007669"/>
    <property type="project" value="InterPro"/>
</dbReference>
<evidence type="ECO:0000313" key="2">
    <source>
        <dbReference type="EMBL" id="CAF0942296.1"/>
    </source>
</evidence>
<dbReference type="SUPFAM" id="SSF57756">
    <property type="entry name" value="Retrovirus zinc finger-like domains"/>
    <property type="match status" value="1"/>
</dbReference>
<name>A0A814CMC5_9BILA</name>
<dbReference type="InterPro" id="IPR036691">
    <property type="entry name" value="Endo/exonu/phosph_ase_sf"/>
</dbReference>
<dbReference type="GO" id="GO:0003676">
    <property type="term" value="F:nucleic acid binding"/>
    <property type="evidence" value="ECO:0007669"/>
    <property type="project" value="InterPro"/>
</dbReference>
<feature type="non-terminal residue" evidence="2">
    <location>
        <position position="1"/>
    </location>
</feature>
<evidence type="ECO:0000313" key="3">
    <source>
        <dbReference type="Proteomes" id="UP000663879"/>
    </source>
</evidence>
<keyword evidence="3" id="KW-1185">Reference proteome</keyword>
<dbReference type="InterPro" id="IPR036875">
    <property type="entry name" value="Znf_CCHC_sf"/>
</dbReference>
<dbReference type="Proteomes" id="UP000663879">
    <property type="component" value="Unassembled WGS sequence"/>
</dbReference>
<dbReference type="PANTHER" id="PTHR33273:SF4">
    <property type="entry name" value="ENDONUCLEASE_EXONUCLEASE_PHOSPHATASE DOMAIN-CONTAINING PROTEIN"/>
    <property type="match status" value="1"/>
</dbReference>
<dbReference type="Gene3D" id="3.60.10.10">
    <property type="entry name" value="Endonuclease/exonuclease/phosphatase"/>
    <property type="match status" value="1"/>
</dbReference>